<dbReference type="InterPro" id="IPR015946">
    <property type="entry name" value="KH_dom-like_a/b"/>
</dbReference>
<dbReference type="SUPFAM" id="SSF82784">
    <property type="entry name" value="OsmC-like"/>
    <property type="match status" value="1"/>
</dbReference>
<name>A0A7L6B0B5_9ACTN</name>
<dbReference type="InterPro" id="IPR036102">
    <property type="entry name" value="OsmC/Ohrsf"/>
</dbReference>
<dbReference type="AlphaFoldDB" id="A0A7L6B0B5"/>
<dbReference type="PANTHER" id="PTHR34352:SF1">
    <property type="entry name" value="PROTEIN YHFA"/>
    <property type="match status" value="1"/>
</dbReference>
<dbReference type="RefSeq" id="WP_181567910.1">
    <property type="nucleotide sequence ID" value="NZ_CP059322.2"/>
</dbReference>
<reference evidence="1 2" key="2">
    <citation type="journal article" date="2021" name="Mar. Drugs">
        <title>A New Micromonospora Strain with Antibiotic Activity Isolated from the Microbiome of a Mid-Atlantic Deep-Sea Sponge.</title>
        <authorList>
            <person name="Back C.R."/>
            <person name="Stennett H.L."/>
            <person name="Williams S.E."/>
            <person name="Wang L."/>
            <person name="Ojeda Gomez J."/>
            <person name="Abdulle O.M."/>
            <person name="Duffy T."/>
            <person name="Neal C."/>
            <person name="Mantell J."/>
            <person name="Jepson M.A."/>
            <person name="Hendry K.R."/>
            <person name="Powell D."/>
            <person name="Stach J.E.M."/>
            <person name="Essex-Lopresti A.E."/>
            <person name="Willis C.L."/>
            <person name="Curnow P."/>
            <person name="Race P.R."/>
        </authorList>
    </citation>
    <scope>NUCLEOTIDE SEQUENCE [LARGE SCALE GENOMIC DNA]</scope>
    <source>
        <strain evidence="1 2">28ISP2-46</strain>
    </source>
</reference>
<dbReference type="Proteomes" id="UP000510844">
    <property type="component" value="Chromosome"/>
</dbReference>
<dbReference type="KEGG" id="mfeu:H1D33_18490"/>
<organism evidence="1 2">
    <name type="scientific">Micromonospora robiginosa</name>
    <dbReference type="NCBI Taxonomy" id="2749844"/>
    <lineage>
        <taxon>Bacteria</taxon>
        <taxon>Bacillati</taxon>
        <taxon>Actinomycetota</taxon>
        <taxon>Actinomycetes</taxon>
        <taxon>Micromonosporales</taxon>
        <taxon>Micromonosporaceae</taxon>
        <taxon>Micromonospora</taxon>
    </lineage>
</organism>
<dbReference type="Pfam" id="PF02566">
    <property type="entry name" value="OsmC"/>
    <property type="match status" value="1"/>
</dbReference>
<evidence type="ECO:0000313" key="2">
    <source>
        <dbReference type="Proteomes" id="UP000510844"/>
    </source>
</evidence>
<protein>
    <submittedName>
        <fullName evidence="1">OsmC family protein</fullName>
    </submittedName>
</protein>
<sequence>MSDDTFRSVEIERTGLASYTVRNARGGSISMGSGQGDSFTPVELLLAAIGGCTAVDVDHITSRRAEPDGFSVVVSGDKIKDESGGNRMRDIRVEFTVAFPAGPDGDRAREALPRSLRQSHDRLCTVSRTVQLGTPVTIVDVADAGDDAALPSPS</sequence>
<dbReference type="InterPro" id="IPR003718">
    <property type="entry name" value="OsmC/Ohr_fam"/>
</dbReference>
<evidence type="ECO:0000313" key="1">
    <source>
        <dbReference type="EMBL" id="QLQ35377.1"/>
    </source>
</evidence>
<dbReference type="Gene3D" id="3.30.300.20">
    <property type="match status" value="1"/>
</dbReference>
<dbReference type="PANTHER" id="PTHR34352">
    <property type="entry name" value="PROTEIN YHFA"/>
    <property type="match status" value="1"/>
</dbReference>
<gene>
    <name evidence="1" type="ORF">H1D33_18490</name>
</gene>
<proteinExistence type="predicted"/>
<keyword evidence="2" id="KW-1185">Reference proteome</keyword>
<accession>A0A7L6B0B5</accession>
<reference evidence="2" key="1">
    <citation type="submission" date="2020-07" db="EMBL/GenBank/DDBJ databases">
        <title>A new Micromonospora strain with potent antibiotic activity isolated from the microbiome of a mid-Atlantic deep-sea sponge.</title>
        <authorList>
            <person name="Back C.R."/>
            <person name="Stennett H.L."/>
            <person name="Williams S.E."/>
            <person name="Wang L."/>
            <person name="Ojeda Gomez J."/>
            <person name="Abdulle O.M."/>
            <person name="Duffy T."/>
            <person name="Hendry K.R."/>
            <person name="Powell D."/>
            <person name="Stach J.E."/>
            <person name="Essex-Lopresti A.E."/>
            <person name="Willis C.L."/>
            <person name="Curnow P."/>
            <person name="Race P.R."/>
        </authorList>
    </citation>
    <scope>NUCLEOTIDE SEQUENCE [LARGE SCALE GENOMIC DNA]</scope>
    <source>
        <strain evidence="2">28ISP2-46</strain>
    </source>
</reference>
<dbReference type="EMBL" id="CP059322">
    <property type="protein sequence ID" value="QLQ35377.1"/>
    <property type="molecule type" value="Genomic_DNA"/>
</dbReference>